<dbReference type="EMBL" id="JARBHB010000013">
    <property type="protein sequence ID" value="KAJ8870581.1"/>
    <property type="molecule type" value="Genomic_DNA"/>
</dbReference>
<proteinExistence type="predicted"/>
<evidence type="ECO:0000256" key="1">
    <source>
        <dbReference type="SAM" id="MobiDB-lite"/>
    </source>
</evidence>
<keyword evidence="3" id="KW-1185">Reference proteome</keyword>
<evidence type="ECO:0000313" key="2">
    <source>
        <dbReference type="EMBL" id="KAJ8870581.1"/>
    </source>
</evidence>
<sequence length="785" mass="86689">MRVIEESLEQRRNEMAGEKGDPRENPPTNTIDSHMRKYRHFIINSTAGVCLALCQCCRLLDLPRRKKSHDVMTRRPLAGGGGGSGQNYVILTNSPNPAMRKFMYVWIVDKPTTLASFRLHFVARRGIFLPPSSYLPEHFCDTPDMIIASQPKLGQLKNLVGRHLVGLNHGGVFPRLLVYHQLSRVTYPAGSFHSFSHGNRAGLSRRAFRFLHYCILALLHTRLASPSSALKTSDVKRVGCSCASKCQEARERYGRKLHASLAPHRSYAQGPKVGRDFIASQALRLLGRKIMQGDMHRGKGGLSSHGLYLGAMATSLSVLRDSLNYEERGKNRQERPISTLASHQGEPGLIPGRVTGFSQVGIVPDDAISRWFFFPGISQFSPSPFITALLHIHFNHPHRLSRLRYQESSKHLHFTSVGRGGDDRFRYPLTSPPGCASGLPRCLGNRLDMPIIRNVESRSRGLCAGGLRVYIRRRVVVSANREQGACSANQTPCARPGVSLSSGYLSVRLGLTEIAAGRPREAADQCLVWPGRPSALAGDATPYPFLPNTSHRRPVFERYCAQWVTGYYRLFTSARCRKHGVTRRQVPVLMRMRAQAVFLVSDLPDLSPHDINNGNKRVDGFLTASSKLKVSVVLWRGGGLGSGVKGKARGGRRVRRPAAHLILTVVGGPGKCYDIVSTVISATSFALTRLPTTPRRTEEVAVLSATAPINLPTPVRYVWVQGRHMEASACRCRAPYAYSGGAHRASEGLGCHGYLLLEYSSNTIRRERGKTLSTGKNSKLLHALV</sequence>
<reference evidence="2 3" key="1">
    <citation type="submission" date="2023-02" db="EMBL/GenBank/DDBJ databases">
        <title>LHISI_Scaffold_Assembly.</title>
        <authorList>
            <person name="Stuart O.P."/>
            <person name="Cleave R."/>
            <person name="Magrath M.J.L."/>
            <person name="Mikheyev A.S."/>
        </authorList>
    </citation>
    <scope>NUCLEOTIDE SEQUENCE [LARGE SCALE GENOMIC DNA]</scope>
    <source>
        <strain evidence="2">Daus_M_001</strain>
        <tissue evidence="2">Leg muscle</tissue>
    </source>
</reference>
<comment type="caution">
    <text evidence="2">The sequence shown here is derived from an EMBL/GenBank/DDBJ whole genome shotgun (WGS) entry which is preliminary data.</text>
</comment>
<feature type="region of interest" description="Disordered" evidence="1">
    <location>
        <begin position="1"/>
        <end position="30"/>
    </location>
</feature>
<gene>
    <name evidence="2" type="ORF">PR048_029604</name>
</gene>
<dbReference type="Proteomes" id="UP001159363">
    <property type="component" value="Chromosome 12"/>
</dbReference>
<accession>A0ABQ9GFX0</accession>
<name>A0ABQ9GFX0_9NEOP</name>
<organism evidence="2 3">
    <name type="scientific">Dryococelus australis</name>
    <dbReference type="NCBI Taxonomy" id="614101"/>
    <lineage>
        <taxon>Eukaryota</taxon>
        <taxon>Metazoa</taxon>
        <taxon>Ecdysozoa</taxon>
        <taxon>Arthropoda</taxon>
        <taxon>Hexapoda</taxon>
        <taxon>Insecta</taxon>
        <taxon>Pterygota</taxon>
        <taxon>Neoptera</taxon>
        <taxon>Polyneoptera</taxon>
        <taxon>Phasmatodea</taxon>
        <taxon>Verophasmatodea</taxon>
        <taxon>Anareolatae</taxon>
        <taxon>Phasmatidae</taxon>
        <taxon>Eurycanthinae</taxon>
        <taxon>Dryococelus</taxon>
    </lineage>
</organism>
<protein>
    <submittedName>
        <fullName evidence="2">Uncharacterized protein</fullName>
    </submittedName>
</protein>
<feature type="compositionally biased region" description="Basic and acidic residues" evidence="1">
    <location>
        <begin position="1"/>
        <end position="24"/>
    </location>
</feature>
<evidence type="ECO:0000313" key="3">
    <source>
        <dbReference type="Proteomes" id="UP001159363"/>
    </source>
</evidence>